<dbReference type="InterPro" id="IPR013083">
    <property type="entry name" value="Znf_RING/FYVE/PHD"/>
</dbReference>
<dbReference type="EMBL" id="CP097504">
    <property type="protein sequence ID" value="URD89922.1"/>
    <property type="molecule type" value="Genomic_DNA"/>
</dbReference>
<dbReference type="AlphaFoldDB" id="A0A9E7F950"/>
<feature type="compositionally biased region" description="Basic and acidic residues" evidence="5">
    <location>
        <begin position="358"/>
        <end position="367"/>
    </location>
</feature>
<dbReference type="SMART" id="SM00184">
    <property type="entry name" value="RING"/>
    <property type="match status" value="1"/>
</dbReference>
<dbReference type="PROSITE" id="PS50908">
    <property type="entry name" value="RWD"/>
    <property type="match status" value="1"/>
</dbReference>
<dbReference type="Gene3D" id="3.30.40.10">
    <property type="entry name" value="Zinc/RING finger domain, C3HC4 (zinc finger)"/>
    <property type="match status" value="1"/>
</dbReference>
<organism evidence="8 9">
    <name type="scientific">Musa troglodytarum</name>
    <name type="common">fe'i banana</name>
    <dbReference type="NCBI Taxonomy" id="320322"/>
    <lineage>
        <taxon>Eukaryota</taxon>
        <taxon>Viridiplantae</taxon>
        <taxon>Streptophyta</taxon>
        <taxon>Embryophyta</taxon>
        <taxon>Tracheophyta</taxon>
        <taxon>Spermatophyta</taxon>
        <taxon>Magnoliopsida</taxon>
        <taxon>Liliopsida</taxon>
        <taxon>Zingiberales</taxon>
        <taxon>Musaceae</taxon>
        <taxon>Musa</taxon>
    </lineage>
</organism>
<dbReference type="Proteomes" id="UP001055439">
    <property type="component" value="Chromosome 2"/>
</dbReference>
<protein>
    <submittedName>
        <fullName evidence="8">RWD</fullName>
    </submittedName>
</protein>
<dbReference type="GO" id="GO:0061630">
    <property type="term" value="F:ubiquitin protein ligase activity"/>
    <property type="evidence" value="ECO:0007669"/>
    <property type="project" value="InterPro"/>
</dbReference>
<feature type="compositionally biased region" description="Low complexity" evidence="5">
    <location>
        <begin position="318"/>
        <end position="332"/>
    </location>
</feature>
<dbReference type="GO" id="GO:0008270">
    <property type="term" value="F:zinc ion binding"/>
    <property type="evidence" value="ECO:0007669"/>
    <property type="project" value="UniProtKB-KW"/>
</dbReference>
<dbReference type="SMART" id="SM00591">
    <property type="entry name" value="RWD"/>
    <property type="match status" value="1"/>
</dbReference>
<name>A0A9E7F950_9LILI</name>
<dbReference type="GO" id="GO:0016567">
    <property type="term" value="P:protein ubiquitination"/>
    <property type="evidence" value="ECO:0007669"/>
    <property type="project" value="TreeGrafter"/>
</dbReference>
<keyword evidence="9" id="KW-1185">Reference proteome</keyword>
<feature type="compositionally biased region" description="Basic residues" evidence="5">
    <location>
        <begin position="333"/>
        <end position="343"/>
    </location>
</feature>
<dbReference type="InterPro" id="IPR016135">
    <property type="entry name" value="UBQ-conjugating_enzyme/RWD"/>
</dbReference>
<proteinExistence type="predicted"/>
<dbReference type="Gene3D" id="3.10.110.10">
    <property type="entry name" value="Ubiquitin Conjugating Enzyme"/>
    <property type="match status" value="1"/>
</dbReference>
<evidence type="ECO:0000256" key="1">
    <source>
        <dbReference type="ARBA" id="ARBA00022723"/>
    </source>
</evidence>
<keyword evidence="1" id="KW-0479">Metal-binding</keyword>
<feature type="compositionally biased region" description="Polar residues" evidence="5">
    <location>
        <begin position="344"/>
        <end position="355"/>
    </location>
</feature>
<feature type="compositionally biased region" description="Polar residues" evidence="5">
    <location>
        <begin position="279"/>
        <end position="298"/>
    </location>
</feature>
<dbReference type="InterPro" id="IPR027370">
    <property type="entry name" value="Znf-RING_euk"/>
</dbReference>
<evidence type="ECO:0000256" key="2">
    <source>
        <dbReference type="ARBA" id="ARBA00022771"/>
    </source>
</evidence>
<feature type="region of interest" description="Disordered" evidence="5">
    <location>
        <begin position="268"/>
        <end position="367"/>
    </location>
</feature>
<evidence type="ECO:0000313" key="8">
    <source>
        <dbReference type="EMBL" id="URD89922.1"/>
    </source>
</evidence>
<evidence type="ECO:0000256" key="3">
    <source>
        <dbReference type="ARBA" id="ARBA00022833"/>
    </source>
</evidence>
<dbReference type="FunFam" id="3.30.40.10:FF:000914">
    <property type="entry name" value="RWD domain-containing protein"/>
    <property type="match status" value="1"/>
</dbReference>
<sequence>MAAEEDVRLEVEAVQAVYGADCIVIRDFPPHVAVHIRPRTAEDWSQQFVEVILGIKASNQYPSTPPRVYIVEAKGLDESRQTYLIATIQSKALELSSCLMIVTLCEEAVEVLSNMNHPEGNCPLCLYPLVAKDKTGSSLPFMKLMSCYHCFHSECIIRFWKWVQEEKESKATETTTATNLESKRDQQKGNCPVCRKVFDEKDIEHAHEYLESDSSCMGPSGLDKGEDDELLLSESEKNRRQHFEALLKLQQDNNGLIEPRKDLAIQPGMFLPEPVNPPAISSATSSESVIPPTTSAGTGENDAEQAVSRHASEETDASNSTNKTTMSNNRKNTNVRRKARTHTPRVQQHGQSTRKQWIRKEPNTSHQ</sequence>
<keyword evidence="3" id="KW-0862">Zinc</keyword>
<dbReference type="InterPro" id="IPR006575">
    <property type="entry name" value="RWD_dom"/>
</dbReference>
<dbReference type="SUPFAM" id="SSF54495">
    <property type="entry name" value="UBC-like"/>
    <property type="match status" value="1"/>
</dbReference>
<evidence type="ECO:0000259" key="7">
    <source>
        <dbReference type="PROSITE" id="PS50908"/>
    </source>
</evidence>
<evidence type="ECO:0000259" key="6">
    <source>
        <dbReference type="PROSITE" id="PS50089"/>
    </source>
</evidence>
<accession>A0A9E7F950</accession>
<dbReference type="GO" id="GO:0005634">
    <property type="term" value="C:nucleus"/>
    <property type="evidence" value="ECO:0007669"/>
    <property type="project" value="TreeGrafter"/>
</dbReference>
<evidence type="ECO:0000313" key="9">
    <source>
        <dbReference type="Proteomes" id="UP001055439"/>
    </source>
</evidence>
<dbReference type="PROSITE" id="PS50089">
    <property type="entry name" value="ZF_RING_2"/>
    <property type="match status" value="1"/>
</dbReference>
<dbReference type="Pfam" id="PF13445">
    <property type="entry name" value="zf-RING_UBOX"/>
    <property type="match status" value="1"/>
</dbReference>
<feature type="domain" description="RWD" evidence="7">
    <location>
        <begin position="9"/>
        <end position="115"/>
    </location>
</feature>
<reference evidence="8" key="1">
    <citation type="submission" date="2022-05" db="EMBL/GenBank/DDBJ databases">
        <title>The Musa troglodytarum L. genome provides insights into the mechanism of non-climacteric behaviour and enrichment of carotenoids.</title>
        <authorList>
            <person name="Wang J."/>
        </authorList>
    </citation>
    <scope>NUCLEOTIDE SEQUENCE</scope>
    <source>
        <tissue evidence="8">Leaf</tissue>
    </source>
</reference>
<dbReference type="Pfam" id="PF05773">
    <property type="entry name" value="RWD"/>
    <property type="match status" value="1"/>
</dbReference>
<evidence type="ECO:0000256" key="5">
    <source>
        <dbReference type="SAM" id="MobiDB-lite"/>
    </source>
</evidence>
<dbReference type="PANTHER" id="PTHR13198">
    <property type="entry name" value="RING FINGER PROTEIN 25"/>
    <property type="match status" value="1"/>
</dbReference>
<keyword evidence="2 4" id="KW-0863">Zinc-finger</keyword>
<dbReference type="InterPro" id="IPR039133">
    <property type="entry name" value="RNF25"/>
</dbReference>
<dbReference type="OrthoDB" id="432311at2759"/>
<dbReference type="SUPFAM" id="SSF57850">
    <property type="entry name" value="RING/U-box"/>
    <property type="match status" value="1"/>
</dbReference>
<dbReference type="CDD" id="cd23818">
    <property type="entry name" value="RWD_RNF25"/>
    <property type="match status" value="1"/>
</dbReference>
<evidence type="ECO:0000256" key="4">
    <source>
        <dbReference type="PROSITE-ProRule" id="PRU00175"/>
    </source>
</evidence>
<gene>
    <name evidence="8" type="ORF">MUK42_27398</name>
</gene>
<dbReference type="PANTHER" id="PTHR13198:SF4">
    <property type="entry name" value="E3 UBIQUITIN-PROTEIN LIGASE RNF25"/>
    <property type="match status" value="1"/>
</dbReference>
<dbReference type="InterPro" id="IPR001841">
    <property type="entry name" value="Znf_RING"/>
</dbReference>
<feature type="domain" description="RING-type" evidence="6">
    <location>
        <begin position="122"/>
        <end position="195"/>
    </location>
</feature>